<evidence type="ECO:0000256" key="6">
    <source>
        <dbReference type="ARBA" id="ARBA00037305"/>
    </source>
</evidence>
<keyword evidence="1" id="KW-0698">rRNA processing</keyword>
<dbReference type="EC" id="5.4.99.28" evidence="7"/>
<evidence type="ECO:0000256" key="7">
    <source>
        <dbReference type="ARBA" id="ARBA00038944"/>
    </source>
</evidence>
<comment type="caution">
    <text evidence="16">The sequence shown here is derived from an EMBL/GenBank/DDBJ whole genome shotgun (WGS) entry which is preliminary data.</text>
</comment>
<evidence type="ECO:0000313" key="16">
    <source>
        <dbReference type="EMBL" id="KAG5181137.1"/>
    </source>
</evidence>
<keyword evidence="3" id="KW-0413">Isomerase</keyword>
<dbReference type="GO" id="GO:0160142">
    <property type="term" value="F:23S rRNA pseudouridine(746) synthase activity"/>
    <property type="evidence" value="ECO:0007669"/>
    <property type="project" value="UniProtKB-EC"/>
</dbReference>
<dbReference type="SUPFAM" id="SSF55120">
    <property type="entry name" value="Pseudouridine synthase"/>
    <property type="match status" value="1"/>
</dbReference>
<evidence type="ECO:0000256" key="1">
    <source>
        <dbReference type="ARBA" id="ARBA00022552"/>
    </source>
</evidence>
<reference evidence="16" key="1">
    <citation type="submission" date="2021-02" db="EMBL/GenBank/DDBJ databases">
        <title>First Annotated Genome of the Yellow-green Alga Tribonema minus.</title>
        <authorList>
            <person name="Mahan K.M."/>
        </authorList>
    </citation>
    <scope>NUCLEOTIDE SEQUENCE</scope>
    <source>
        <strain evidence="16">UTEX B ZZ1240</strain>
    </source>
</reference>
<dbReference type="GO" id="GO:0160151">
    <property type="term" value="F:tRNA pseudouridine(32) synthase activity"/>
    <property type="evidence" value="ECO:0007669"/>
    <property type="project" value="UniProtKB-EC"/>
</dbReference>
<dbReference type="InterPro" id="IPR006145">
    <property type="entry name" value="PsdUridine_synth_RsuA/RluA"/>
</dbReference>
<evidence type="ECO:0000256" key="14">
    <source>
        <dbReference type="ARBA" id="ARBA00043143"/>
    </source>
</evidence>
<comment type="catalytic activity">
    <reaction evidence="4">
        <text>uridine(32) in tRNA = pseudouridine(32) in tRNA</text>
        <dbReference type="Rhea" id="RHEA:42544"/>
        <dbReference type="Rhea" id="RHEA-COMP:10107"/>
        <dbReference type="Rhea" id="RHEA-COMP:10108"/>
        <dbReference type="ChEBI" id="CHEBI:65314"/>
        <dbReference type="ChEBI" id="CHEBI:65315"/>
        <dbReference type="EC" id="5.4.99.28"/>
    </reaction>
</comment>
<dbReference type="OrthoDB" id="418349at2759"/>
<evidence type="ECO:0000256" key="12">
    <source>
        <dbReference type="ARBA" id="ARBA00042844"/>
    </source>
</evidence>
<evidence type="ECO:0000256" key="2">
    <source>
        <dbReference type="ARBA" id="ARBA00022694"/>
    </source>
</evidence>
<evidence type="ECO:0000256" key="5">
    <source>
        <dbReference type="ARBA" id="ARBA00036916"/>
    </source>
</evidence>
<keyword evidence="2" id="KW-0819">tRNA processing</keyword>
<dbReference type="PANTHER" id="PTHR21600">
    <property type="entry name" value="MITOCHONDRIAL RNA PSEUDOURIDINE SYNTHASE"/>
    <property type="match status" value="1"/>
</dbReference>
<comment type="catalytic activity">
    <reaction evidence="5">
        <text>uridine(746) in 23S rRNA = pseudouridine(746) in 23S rRNA</text>
        <dbReference type="Rhea" id="RHEA:42548"/>
        <dbReference type="Rhea" id="RHEA-COMP:10109"/>
        <dbReference type="Rhea" id="RHEA-COMP:10110"/>
        <dbReference type="ChEBI" id="CHEBI:65314"/>
        <dbReference type="ChEBI" id="CHEBI:65315"/>
        <dbReference type="EC" id="5.4.99.29"/>
    </reaction>
</comment>
<dbReference type="EMBL" id="JAFCMP010000335">
    <property type="protein sequence ID" value="KAG5181137.1"/>
    <property type="molecule type" value="Genomic_DNA"/>
</dbReference>
<evidence type="ECO:0000256" key="9">
    <source>
        <dbReference type="ARBA" id="ARBA00039988"/>
    </source>
</evidence>
<evidence type="ECO:0000256" key="3">
    <source>
        <dbReference type="ARBA" id="ARBA00023235"/>
    </source>
</evidence>
<dbReference type="CDD" id="cd02869">
    <property type="entry name" value="PseudoU_synth_RluA_like"/>
    <property type="match status" value="1"/>
</dbReference>
<evidence type="ECO:0000256" key="11">
    <source>
        <dbReference type="ARBA" id="ARBA00042372"/>
    </source>
</evidence>
<evidence type="ECO:0000313" key="17">
    <source>
        <dbReference type="Proteomes" id="UP000664859"/>
    </source>
</evidence>
<name>A0A836CD05_9STRA</name>
<sequence length="227" mass="25075">MALSPEERWMRVAGPVDVVYSDDHIIVCNKPSGLLSVPGITLKDCLVSRVAVKFGQARIDKMVVHRLDQATSGLVLFARTDEALRALHEDFRLRRVSKCYEAVVYGSVAGDSGEVTEPMRKDMDNPPLQLIDHVQGKPCQTLWSVLSRETRGGGADATRVALTPVTGRSHQLRLHMQVLGHPILGDDLYAHAAARALAPRCLLHARTLRFRHPATGEDLSFEVPPEF</sequence>
<evidence type="ECO:0000256" key="4">
    <source>
        <dbReference type="ARBA" id="ARBA00036184"/>
    </source>
</evidence>
<dbReference type="InterPro" id="IPR006224">
    <property type="entry name" value="PsdUridine_synth_RluA-like_CS"/>
</dbReference>
<dbReference type="InterPro" id="IPR020103">
    <property type="entry name" value="PsdUridine_synth_cat_dom_sf"/>
</dbReference>
<evidence type="ECO:0000256" key="13">
    <source>
        <dbReference type="ARBA" id="ARBA00042883"/>
    </source>
</evidence>
<comment type="function">
    <text evidence="6">Dual specificity enzyme that catalyzes the synthesis of pseudouridine from uracil-746 in 23S ribosomal RNA and from uracil-32 in the anticodon stem and loop of transfer RNAs.</text>
</comment>
<dbReference type="GO" id="GO:0008033">
    <property type="term" value="P:tRNA processing"/>
    <property type="evidence" value="ECO:0007669"/>
    <property type="project" value="UniProtKB-KW"/>
</dbReference>
<evidence type="ECO:0000256" key="10">
    <source>
        <dbReference type="ARBA" id="ARBA00041266"/>
    </source>
</evidence>
<dbReference type="GO" id="GO:0003723">
    <property type="term" value="F:RNA binding"/>
    <property type="evidence" value="ECO:0007669"/>
    <property type="project" value="InterPro"/>
</dbReference>
<gene>
    <name evidence="16" type="ORF">JKP88DRAFT_186888</name>
</gene>
<protein>
    <recommendedName>
        <fullName evidence="9">Dual-specificity RNA pseudouridine synthase RluA</fullName>
        <ecNumber evidence="7">5.4.99.28</ecNumber>
        <ecNumber evidence="8">5.4.99.29</ecNumber>
    </recommendedName>
    <alternativeName>
        <fullName evidence="10">23S rRNA pseudouridine(746) synthase</fullName>
    </alternativeName>
    <alternativeName>
        <fullName evidence="13">Ribosomal large subunit pseudouridine synthase A</fullName>
    </alternativeName>
    <alternativeName>
        <fullName evidence="12">rRNA pseudouridylate synthase A</fullName>
    </alternativeName>
    <alternativeName>
        <fullName evidence="14">rRNA-uridine isomerase A</fullName>
    </alternativeName>
    <alternativeName>
        <fullName evidence="11">tRNA pseudouridine(32) synthase</fullName>
    </alternativeName>
</protein>
<dbReference type="Proteomes" id="UP000664859">
    <property type="component" value="Unassembled WGS sequence"/>
</dbReference>
<accession>A0A836CD05</accession>
<dbReference type="PANTHER" id="PTHR21600:SF91">
    <property type="entry name" value="DUAL-SPECIFICITY RNA PSEUDOURIDINE SYNTHASE RLUA"/>
    <property type="match status" value="1"/>
</dbReference>
<evidence type="ECO:0000259" key="15">
    <source>
        <dbReference type="Pfam" id="PF00849"/>
    </source>
</evidence>
<dbReference type="GO" id="GO:0000455">
    <property type="term" value="P:enzyme-directed rRNA pseudouridine synthesis"/>
    <property type="evidence" value="ECO:0007669"/>
    <property type="project" value="TreeGrafter"/>
</dbReference>
<dbReference type="AlphaFoldDB" id="A0A836CD05"/>
<dbReference type="Pfam" id="PF00849">
    <property type="entry name" value="PseudoU_synth_2"/>
    <property type="match status" value="1"/>
</dbReference>
<feature type="domain" description="Pseudouridine synthase RsuA/RluA-like" evidence="15">
    <location>
        <begin position="24"/>
        <end position="177"/>
    </location>
</feature>
<organism evidence="16 17">
    <name type="scientific">Tribonema minus</name>
    <dbReference type="NCBI Taxonomy" id="303371"/>
    <lineage>
        <taxon>Eukaryota</taxon>
        <taxon>Sar</taxon>
        <taxon>Stramenopiles</taxon>
        <taxon>Ochrophyta</taxon>
        <taxon>PX clade</taxon>
        <taxon>Xanthophyceae</taxon>
        <taxon>Tribonematales</taxon>
        <taxon>Tribonemataceae</taxon>
        <taxon>Tribonema</taxon>
    </lineage>
</organism>
<dbReference type="EC" id="5.4.99.29" evidence="8"/>
<dbReference type="Gene3D" id="3.30.2350.10">
    <property type="entry name" value="Pseudouridine synthase"/>
    <property type="match status" value="1"/>
</dbReference>
<keyword evidence="17" id="KW-1185">Reference proteome</keyword>
<evidence type="ECO:0000256" key="8">
    <source>
        <dbReference type="ARBA" id="ARBA00038945"/>
    </source>
</evidence>
<dbReference type="InterPro" id="IPR050188">
    <property type="entry name" value="RluA_PseudoU_synthase"/>
</dbReference>
<proteinExistence type="predicted"/>
<dbReference type="PROSITE" id="PS01129">
    <property type="entry name" value="PSI_RLU"/>
    <property type="match status" value="1"/>
</dbReference>